<keyword evidence="2" id="KW-1185">Reference proteome</keyword>
<dbReference type="AlphaFoldDB" id="A0A8S4RMC7"/>
<gene>
    <name evidence="1" type="primary">jg15784</name>
    <name evidence="1" type="ORF">PAEG_LOCUS14618</name>
</gene>
<reference evidence="1" key="1">
    <citation type="submission" date="2022-03" db="EMBL/GenBank/DDBJ databases">
        <authorList>
            <person name="Lindestad O."/>
        </authorList>
    </citation>
    <scope>NUCLEOTIDE SEQUENCE</scope>
</reference>
<protein>
    <submittedName>
        <fullName evidence="1">Jg15784 protein</fullName>
    </submittedName>
</protein>
<sequence length="79" mass="9249">MNRRIQLGWARMVFEQCVLPVITYGSETRSLTMGLIRRLRVTQWAMERGMLRVSLRSQIRNEEIRGTTRVTDVAQRVVA</sequence>
<dbReference type="OrthoDB" id="7384832at2759"/>
<comment type="caution">
    <text evidence="1">The sequence shown here is derived from an EMBL/GenBank/DDBJ whole genome shotgun (WGS) entry which is preliminary data.</text>
</comment>
<evidence type="ECO:0000313" key="2">
    <source>
        <dbReference type="Proteomes" id="UP000838756"/>
    </source>
</evidence>
<evidence type="ECO:0000313" key="1">
    <source>
        <dbReference type="EMBL" id="CAH2237323.1"/>
    </source>
</evidence>
<accession>A0A8S4RMC7</accession>
<dbReference type="EMBL" id="CAKXAJ010025257">
    <property type="protein sequence ID" value="CAH2237323.1"/>
    <property type="molecule type" value="Genomic_DNA"/>
</dbReference>
<dbReference type="Proteomes" id="UP000838756">
    <property type="component" value="Unassembled WGS sequence"/>
</dbReference>
<proteinExistence type="predicted"/>
<name>A0A8S4RMC7_9NEOP</name>
<organism evidence="1 2">
    <name type="scientific">Pararge aegeria aegeria</name>
    <dbReference type="NCBI Taxonomy" id="348720"/>
    <lineage>
        <taxon>Eukaryota</taxon>
        <taxon>Metazoa</taxon>
        <taxon>Ecdysozoa</taxon>
        <taxon>Arthropoda</taxon>
        <taxon>Hexapoda</taxon>
        <taxon>Insecta</taxon>
        <taxon>Pterygota</taxon>
        <taxon>Neoptera</taxon>
        <taxon>Endopterygota</taxon>
        <taxon>Lepidoptera</taxon>
        <taxon>Glossata</taxon>
        <taxon>Ditrysia</taxon>
        <taxon>Papilionoidea</taxon>
        <taxon>Nymphalidae</taxon>
        <taxon>Satyrinae</taxon>
        <taxon>Satyrini</taxon>
        <taxon>Parargina</taxon>
        <taxon>Pararge</taxon>
    </lineage>
</organism>